<comment type="caution">
    <text evidence="2">The sequence shown here is derived from an EMBL/GenBank/DDBJ whole genome shotgun (WGS) entry which is preliminary data.</text>
</comment>
<dbReference type="Proteomes" id="UP000095767">
    <property type="component" value="Unassembled WGS sequence"/>
</dbReference>
<dbReference type="EMBL" id="LWDX02016120">
    <property type="protein sequence ID" value="OEL34218.1"/>
    <property type="molecule type" value="Genomic_DNA"/>
</dbReference>
<reference evidence="2 3" key="1">
    <citation type="submission" date="2016-09" db="EMBL/GenBank/DDBJ databases">
        <title>The draft genome of Dichanthelium oligosanthes: A C3 panicoid grass species.</title>
        <authorList>
            <person name="Studer A.J."/>
            <person name="Schnable J.C."/>
            <person name="Brutnell T.P."/>
        </authorList>
    </citation>
    <scope>NUCLEOTIDE SEQUENCE [LARGE SCALE GENOMIC DNA]</scope>
    <source>
        <strain evidence="3">cv. Kellogg 1175</strain>
        <tissue evidence="2">Leaf</tissue>
    </source>
</reference>
<sequence length="315" mass="36429">MSVVSGKQAHDDDVDEEEMRRRRYCLLERFMASFGPEGRGVYEGRKVRYHPCVVYTMKVSVKKAQVRWSHRNSRRFLPHRRGTIYPIILCRAVEGDQVEQLVHRSGGPGEPDRPGVLSGFYQTDYYIHEPCRERGMIQKEGSAAPWTEVAVIQGMPGGRGITVTSHVEHLVLRLHDLLFRLGAPAATVEIHFSEQWFSLPTGWTEGGLFAEDGLHFVDIATPVENLVRKLYDMRKQEDQEMQRRQSETEEETERRLQEEVTRKQEEEDRRRICQRKKEERRREEEAAPKSPVYSREWVAVLGKISGAQPAVVSTV</sequence>
<evidence type="ECO:0000313" key="3">
    <source>
        <dbReference type="Proteomes" id="UP000095767"/>
    </source>
</evidence>
<feature type="compositionally biased region" description="Basic and acidic residues" evidence="1">
    <location>
        <begin position="237"/>
        <end position="287"/>
    </location>
</feature>
<feature type="region of interest" description="Disordered" evidence="1">
    <location>
        <begin position="237"/>
        <end position="291"/>
    </location>
</feature>
<gene>
    <name evidence="2" type="ORF">BAE44_0004761</name>
</gene>
<keyword evidence="3" id="KW-1185">Reference proteome</keyword>
<evidence type="ECO:0000256" key="1">
    <source>
        <dbReference type="SAM" id="MobiDB-lite"/>
    </source>
</evidence>
<name>A0A1E5WAF2_9POAL</name>
<protein>
    <submittedName>
        <fullName evidence="2">Uncharacterized protein</fullName>
    </submittedName>
</protein>
<dbReference type="AlphaFoldDB" id="A0A1E5WAF2"/>
<dbReference type="OrthoDB" id="691119at2759"/>
<accession>A0A1E5WAF2</accession>
<evidence type="ECO:0000313" key="2">
    <source>
        <dbReference type="EMBL" id="OEL34218.1"/>
    </source>
</evidence>
<proteinExistence type="predicted"/>
<organism evidence="2 3">
    <name type="scientific">Dichanthelium oligosanthes</name>
    <dbReference type="NCBI Taxonomy" id="888268"/>
    <lineage>
        <taxon>Eukaryota</taxon>
        <taxon>Viridiplantae</taxon>
        <taxon>Streptophyta</taxon>
        <taxon>Embryophyta</taxon>
        <taxon>Tracheophyta</taxon>
        <taxon>Spermatophyta</taxon>
        <taxon>Magnoliopsida</taxon>
        <taxon>Liliopsida</taxon>
        <taxon>Poales</taxon>
        <taxon>Poaceae</taxon>
        <taxon>PACMAD clade</taxon>
        <taxon>Panicoideae</taxon>
        <taxon>Panicodae</taxon>
        <taxon>Paniceae</taxon>
        <taxon>Dichantheliinae</taxon>
        <taxon>Dichanthelium</taxon>
    </lineage>
</organism>